<name>A0A9N9RPP3_9DIPT</name>
<proteinExistence type="predicted"/>
<keyword evidence="4 7" id="KW-0863">Zinc-finger</keyword>
<evidence type="ECO:0000259" key="9">
    <source>
        <dbReference type="PROSITE" id="PS50157"/>
    </source>
</evidence>
<reference evidence="10" key="2">
    <citation type="submission" date="2022-10" db="EMBL/GenBank/DDBJ databases">
        <authorList>
            <consortium name="ENA_rothamsted_submissions"/>
            <consortium name="culmorum"/>
            <person name="King R."/>
        </authorList>
    </citation>
    <scope>NUCLEOTIDE SEQUENCE</scope>
</reference>
<dbReference type="SUPFAM" id="SSF57667">
    <property type="entry name" value="beta-beta-alpha zinc fingers"/>
    <property type="match status" value="2"/>
</dbReference>
<evidence type="ECO:0000256" key="2">
    <source>
        <dbReference type="ARBA" id="ARBA00022723"/>
    </source>
</evidence>
<accession>A0A9N9RPP3</accession>
<dbReference type="AlphaFoldDB" id="A0A9N9RPP3"/>
<gene>
    <name evidence="10" type="ORF">CHIRRI_LOCUS3825</name>
</gene>
<evidence type="ECO:0000256" key="1">
    <source>
        <dbReference type="ARBA" id="ARBA00004123"/>
    </source>
</evidence>
<dbReference type="Pfam" id="PF00096">
    <property type="entry name" value="zf-C2H2"/>
    <property type="match status" value="1"/>
</dbReference>
<reference evidence="10" key="1">
    <citation type="submission" date="2022-01" db="EMBL/GenBank/DDBJ databases">
        <authorList>
            <person name="King R."/>
        </authorList>
    </citation>
    <scope>NUCLEOTIDE SEQUENCE</scope>
</reference>
<sequence length="837" mass="95092">MEVNQVLSTVSTHITNAQPKQEDDVLKAENVTLHADCCLFCKNCEFITFSQDSLSTHNCSNQIPEKFSCPAYQICKMGSFTSKESLKVHLQIDHKVAEDELDKFLANMQISEIHKIQIVDCHFQKHSVGSNDLQNKPKSKIFIKDVTLLRKPDLPNEINLPNIFDSLDLTHEDDIFDDFLATDEPESFDFDFEEPTVHTEQDDVIIANSEVLNNPDGSLTGKIFVRALNNMCEEATKADSSETDLKSQAYESSTSKIFVRSHESLTSQVITTDVAQQPSESSTPDCVIVSSEIVEEAPTPNKIFIRNIETLTNPQAADAINKQFFDENVANTTANFLNHSTTNYANAFTPSIYVRSYDSLISESHQQITTETTEETSQSICKISIKNMNTLIEPTLMNPPTLGIFGTAQNLVIHMRQNNTDENLINFRDTSVTPDTLPGSSNVSTCGGTDDVIILDDSEINDNSFTTFSSAADLQTSLDVCNESEKISTEEVVLENNEIENPERNQTPNDKPKIDITPHENQNTDNVEDQPMTRIPMDIATVNEEIDIEKEVPKKKMKIIKIIRVKKKATESTVINPLDAVQVVFKCNIGECSQHFSSAKLLNYHKRCHFNINQIVCPECNSQAFKSYNTLHTHLWRNHSIDMDLFGCKLCNFKTPILSRLKNFHQKIHLSEKNYKCDYASCNKRFKNAKQLKNHSQIHKAMKKKNKSIQANDNDSMKKIRCQICNKGFSSESGLYIHFMEHKNDEKRFICEEKGCEYSTNDHNSFRRHKFQHSKTHQYTCPACDYKSIQSNTYRKHLEKQHKELAESLLFKCGSCKFVTISKSKYDGHVAKHFGDV</sequence>
<keyword evidence="3" id="KW-0677">Repeat</keyword>
<comment type="subcellular location">
    <subcellularLocation>
        <location evidence="1">Nucleus</location>
    </subcellularLocation>
</comment>
<dbReference type="EMBL" id="OU895877">
    <property type="protein sequence ID" value="CAG9800887.1"/>
    <property type="molecule type" value="Genomic_DNA"/>
</dbReference>
<organism evidence="10 11">
    <name type="scientific">Chironomus riparius</name>
    <dbReference type="NCBI Taxonomy" id="315576"/>
    <lineage>
        <taxon>Eukaryota</taxon>
        <taxon>Metazoa</taxon>
        <taxon>Ecdysozoa</taxon>
        <taxon>Arthropoda</taxon>
        <taxon>Hexapoda</taxon>
        <taxon>Insecta</taxon>
        <taxon>Pterygota</taxon>
        <taxon>Neoptera</taxon>
        <taxon>Endopterygota</taxon>
        <taxon>Diptera</taxon>
        <taxon>Nematocera</taxon>
        <taxon>Chironomoidea</taxon>
        <taxon>Chironomidae</taxon>
        <taxon>Chironominae</taxon>
        <taxon>Chironomus</taxon>
    </lineage>
</organism>
<dbReference type="InterPro" id="IPR036236">
    <property type="entry name" value="Znf_C2H2_sf"/>
</dbReference>
<dbReference type="PROSITE" id="PS00028">
    <property type="entry name" value="ZINC_FINGER_C2H2_1"/>
    <property type="match status" value="3"/>
</dbReference>
<keyword evidence="5" id="KW-0862">Zinc</keyword>
<keyword evidence="6" id="KW-0539">Nucleus</keyword>
<dbReference type="PANTHER" id="PTHR24406">
    <property type="entry name" value="TRANSCRIPTIONAL REPRESSOR CTCFL-RELATED"/>
    <property type="match status" value="1"/>
</dbReference>
<dbReference type="PROSITE" id="PS50157">
    <property type="entry name" value="ZINC_FINGER_C2H2_2"/>
    <property type="match status" value="3"/>
</dbReference>
<protein>
    <recommendedName>
        <fullName evidence="9">C2H2-type domain-containing protein</fullName>
    </recommendedName>
</protein>
<keyword evidence="2" id="KW-0479">Metal-binding</keyword>
<dbReference type="InterPro" id="IPR013087">
    <property type="entry name" value="Znf_C2H2_type"/>
</dbReference>
<evidence type="ECO:0000256" key="7">
    <source>
        <dbReference type="PROSITE-ProRule" id="PRU00042"/>
    </source>
</evidence>
<dbReference type="Proteomes" id="UP001153620">
    <property type="component" value="Chromosome 1"/>
</dbReference>
<feature type="domain" description="C2H2-type" evidence="9">
    <location>
        <begin position="585"/>
        <end position="614"/>
    </location>
</feature>
<dbReference type="GO" id="GO:0005634">
    <property type="term" value="C:nucleus"/>
    <property type="evidence" value="ECO:0007669"/>
    <property type="project" value="UniProtKB-SubCell"/>
</dbReference>
<evidence type="ECO:0000313" key="11">
    <source>
        <dbReference type="Proteomes" id="UP001153620"/>
    </source>
</evidence>
<evidence type="ECO:0000256" key="8">
    <source>
        <dbReference type="SAM" id="MobiDB-lite"/>
    </source>
</evidence>
<dbReference type="SMART" id="SM00355">
    <property type="entry name" value="ZnF_C2H2"/>
    <property type="match status" value="9"/>
</dbReference>
<dbReference type="OrthoDB" id="5876240at2759"/>
<evidence type="ECO:0000313" key="10">
    <source>
        <dbReference type="EMBL" id="CAG9800887.1"/>
    </source>
</evidence>
<dbReference type="Gene3D" id="3.30.160.60">
    <property type="entry name" value="Classic Zinc Finger"/>
    <property type="match status" value="4"/>
</dbReference>
<dbReference type="InterPro" id="IPR050888">
    <property type="entry name" value="ZnF_C2H2-type_TF"/>
</dbReference>
<evidence type="ECO:0000256" key="6">
    <source>
        <dbReference type="ARBA" id="ARBA00023242"/>
    </source>
</evidence>
<feature type="domain" description="C2H2-type" evidence="9">
    <location>
        <begin position="675"/>
        <end position="704"/>
    </location>
</feature>
<keyword evidence="11" id="KW-1185">Reference proteome</keyword>
<evidence type="ECO:0000256" key="3">
    <source>
        <dbReference type="ARBA" id="ARBA00022737"/>
    </source>
</evidence>
<dbReference type="GO" id="GO:0008270">
    <property type="term" value="F:zinc ion binding"/>
    <property type="evidence" value="ECO:0007669"/>
    <property type="project" value="UniProtKB-KW"/>
</dbReference>
<evidence type="ECO:0000256" key="5">
    <source>
        <dbReference type="ARBA" id="ARBA00022833"/>
    </source>
</evidence>
<feature type="region of interest" description="Disordered" evidence="8">
    <location>
        <begin position="496"/>
        <end position="529"/>
    </location>
</feature>
<feature type="domain" description="C2H2-type" evidence="9">
    <location>
        <begin position="720"/>
        <end position="747"/>
    </location>
</feature>
<evidence type="ECO:0000256" key="4">
    <source>
        <dbReference type="ARBA" id="ARBA00022771"/>
    </source>
</evidence>